<reference evidence="2 3" key="1">
    <citation type="submission" date="2019-10" db="EMBL/GenBank/DDBJ databases">
        <title>Alcanivorax sp.PA15-N-34 draft genome sequence.</title>
        <authorList>
            <person name="Liao X."/>
            <person name="Shao Z."/>
        </authorList>
    </citation>
    <scope>NUCLEOTIDE SEQUENCE [LARGE SCALE GENOMIC DNA]</scope>
    <source>
        <strain evidence="2 3">PA15-N-34</strain>
    </source>
</reference>
<name>A0A6N7LW13_9GAMM</name>
<gene>
    <name evidence="2" type="ORF">GFN93_15570</name>
</gene>
<feature type="domain" description="DUF6980" evidence="1">
    <location>
        <begin position="3"/>
        <end position="100"/>
    </location>
</feature>
<sequence length="102" mass="11889">MTKHCCADMDRSMRMDCDVHESAYDCPDVLVSYVPRFDEYGLIIHDGGTSSIEIVFCPWCGRKLPESKRDQWFDELERLGFDDPALQEIPDAFKSDAWYRDT</sequence>
<dbReference type="InterPro" id="IPR053918">
    <property type="entry name" value="DUF6980"/>
</dbReference>
<evidence type="ECO:0000259" key="1">
    <source>
        <dbReference type="Pfam" id="PF22400"/>
    </source>
</evidence>
<protein>
    <recommendedName>
        <fullName evidence="1">DUF6980 domain-containing protein</fullName>
    </recommendedName>
</protein>
<accession>A0A6N7LW13</accession>
<proteinExistence type="predicted"/>
<evidence type="ECO:0000313" key="2">
    <source>
        <dbReference type="EMBL" id="MQX54669.1"/>
    </source>
</evidence>
<dbReference type="EMBL" id="WIRE01000002">
    <property type="protein sequence ID" value="MQX54669.1"/>
    <property type="molecule type" value="Genomic_DNA"/>
</dbReference>
<keyword evidence="3" id="KW-1185">Reference proteome</keyword>
<dbReference type="AlphaFoldDB" id="A0A6N7LW13"/>
<evidence type="ECO:0000313" key="3">
    <source>
        <dbReference type="Proteomes" id="UP000469421"/>
    </source>
</evidence>
<dbReference type="Proteomes" id="UP000469421">
    <property type="component" value="Unassembled WGS sequence"/>
</dbReference>
<organism evidence="2 3">
    <name type="scientific">Alcanivorax sediminis</name>
    <dbReference type="NCBI Taxonomy" id="2663008"/>
    <lineage>
        <taxon>Bacteria</taxon>
        <taxon>Pseudomonadati</taxon>
        <taxon>Pseudomonadota</taxon>
        <taxon>Gammaproteobacteria</taxon>
        <taxon>Oceanospirillales</taxon>
        <taxon>Alcanivoracaceae</taxon>
        <taxon>Alcanivorax</taxon>
    </lineage>
</organism>
<dbReference type="Pfam" id="PF22400">
    <property type="entry name" value="DUF6980"/>
    <property type="match status" value="1"/>
</dbReference>
<dbReference type="RefSeq" id="WP_153502232.1">
    <property type="nucleotide sequence ID" value="NZ_WIRE01000002.1"/>
</dbReference>
<comment type="caution">
    <text evidence="2">The sequence shown here is derived from an EMBL/GenBank/DDBJ whole genome shotgun (WGS) entry which is preliminary data.</text>
</comment>